<keyword evidence="10" id="KW-1185">Reference proteome</keyword>
<dbReference type="SMART" id="SM00774">
    <property type="entry name" value="WRKY"/>
    <property type="match status" value="2"/>
</dbReference>
<dbReference type="GO" id="GO:0003700">
    <property type="term" value="F:DNA-binding transcription factor activity"/>
    <property type="evidence" value="ECO:0007669"/>
    <property type="project" value="InterPro"/>
</dbReference>
<feature type="region of interest" description="Disordered" evidence="7">
    <location>
        <begin position="733"/>
        <end position="752"/>
    </location>
</feature>
<dbReference type="GO" id="GO:0043565">
    <property type="term" value="F:sequence-specific DNA binding"/>
    <property type="evidence" value="ECO:0007669"/>
    <property type="project" value="InterPro"/>
</dbReference>
<feature type="region of interest" description="Disordered" evidence="7">
    <location>
        <begin position="407"/>
        <end position="463"/>
    </location>
</feature>
<dbReference type="EMBL" id="CAXHTB010000021">
    <property type="protein sequence ID" value="CAL0328054.1"/>
    <property type="molecule type" value="Genomic_DNA"/>
</dbReference>
<accession>A0AAV1Y245</accession>
<dbReference type="SUPFAM" id="SSF118290">
    <property type="entry name" value="WRKY DNA-binding domain"/>
    <property type="match status" value="2"/>
</dbReference>
<evidence type="ECO:0000256" key="2">
    <source>
        <dbReference type="ARBA" id="ARBA00022737"/>
    </source>
</evidence>
<evidence type="ECO:0000256" key="1">
    <source>
        <dbReference type="ARBA" id="ARBA00004123"/>
    </source>
</evidence>
<evidence type="ECO:0000256" key="6">
    <source>
        <dbReference type="ARBA" id="ARBA00023242"/>
    </source>
</evidence>
<feature type="domain" description="WRKY" evidence="8">
    <location>
        <begin position="266"/>
        <end position="324"/>
    </location>
</feature>
<keyword evidence="4" id="KW-0238">DNA-binding</keyword>
<keyword evidence="3" id="KW-0805">Transcription regulation</keyword>
<dbReference type="PROSITE" id="PS50811">
    <property type="entry name" value="WRKY"/>
    <property type="match status" value="2"/>
</dbReference>
<keyword evidence="6" id="KW-0539">Nucleus</keyword>
<feature type="region of interest" description="Disordered" evidence="7">
    <location>
        <begin position="1"/>
        <end position="25"/>
    </location>
</feature>
<dbReference type="Gene3D" id="2.20.25.80">
    <property type="entry name" value="WRKY domain"/>
    <property type="match status" value="2"/>
</dbReference>
<evidence type="ECO:0000256" key="7">
    <source>
        <dbReference type="SAM" id="MobiDB-lite"/>
    </source>
</evidence>
<dbReference type="Proteomes" id="UP001497480">
    <property type="component" value="Unassembled WGS sequence"/>
</dbReference>
<dbReference type="PANTHER" id="PTHR31221">
    <property type="entry name" value="WRKY TRANSCRIPTION FACTOR PROTEIN 1-RELATED"/>
    <property type="match status" value="1"/>
</dbReference>
<feature type="compositionally biased region" description="Basic and acidic residues" evidence="7">
    <location>
        <begin position="368"/>
        <end position="379"/>
    </location>
</feature>
<feature type="domain" description="WRKY" evidence="8">
    <location>
        <begin position="475"/>
        <end position="540"/>
    </location>
</feature>
<protein>
    <recommendedName>
        <fullName evidence="8">WRKY domain-containing protein</fullName>
    </recommendedName>
</protein>
<dbReference type="InterPro" id="IPR044810">
    <property type="entry name" value="WRKY_plant"/>
</dbReference>
<comment type="subcellular location">
    <subcellularLocation>
        <location evidence="1">Nucleus</location>
    </subcellularLocation>
</comment>
<reference evidence="9 10" key="1">
    <citation type="submission" date="2024-03" db="EMBL/GenBank/DDBJ databases">
        <authorList>
            <person name="Martinez-Hernandez J."/>
        </authorList>
    </citation>
    <scope>NUCLEOTIDE SEQUENCE [LARGE SCALE GENOMIC DNA]</scope>
</reference>
<dbReference type="Pfam" id="PF03106">
    <property type="entry name" value="WRKY"/>
    <property type="match status" value="2"/>
</dbReference>
<dbReference type="GO" id="GO:0005634">
    <property type="term" value="C:nucleus"/>
    <property type="evidence" value="ECO:0007669"/>
    <property type="project" value="UniProtKB-SubCell"/>
</dbReference>
<gene>
    <name evidence="9" type="ORF">LLUT_LOCUS29114</name>
</gene>
<comment type="caution">
    <text evidence="9">The sequence shown here is derived from an EMBL/GenBank/DDBJ whole genome shotgun (WGS) entry which is preliminary data.</text>
</comment>
<name>A0AAV1Y245_LUPLU</name>
<evidence type="ECO:0000256" key="5">
    <source>
        <dbReference type="ARBA" id="ARBA00023163"/>
    </source>
</evidence>
<dbReference type="PANTHER" id="PTHR31221:SF126">
    <property type="entry name" value="WRKY DOMAIN-CONTAINING PROTEIN"/>
    <property type="match status" value="1"/>
</dbReference>
<evidence type="ECO:0000256" key="4">
    <source>
        <dbReference type="ARBA" id="ARBA00023125"/>
    </source>
</evidence>
<evidence type="ECO:0000313" key="10">
    <source>
        <dbReference type="Proteomes" id="UP001497480"/>
    </source>
</evidence>
<proteinExistence type="predicted"/>
<evidence type="ECO:0000313" key="9">
    <source>
        <dbReference type="EMBL" id="CAL0328054.1"/>
    </source>
</evidence>
<evidence type="ECO:0000259" key="8">
    <source>
        <dbReference type="PROSITE" id="PS50811"/>
    </source>
</evidence>
<dbReference type="FunFam" id="2.20.25.80:FF:000001">
    <property type="entry name" value="WRKY transcription factor 33"/>
    <property type="match status" value="1"/>
</dbReference>
<evidence type="ECO:0000256" key="3">
    <source>
        <dbReference type="ARBA" id="ARBA00023015"/>
    </source>
</evidence>
<feature type="compositionally biased region" description="Basic and acidic residues" evidence="7">
    <location>
        <begin position="1"/>
        <end position="22"/>
    </location>
</feature>
<dbReference type="InterPro" id="IPR003657">
    <property type="entry name" value="WRKY_dom"/>
</dbReference>
<feature type="region of interest" description="Disordered" evidence="7">
    <location>
        <begin position="368"/>
        <end position="395"/>
    </location>
</feature>
<dbReference type="FunFam" id="2.20.25.80:FF:000006">
    <property type="entry name" value="WRKY transcription factor"/>
    <property type="match status" value="1"/>
</dbReference>
<dbReference type="InterPro" id="IPR036576">
    <property type="entry name" value="WRKY_dom_sf"/>
</dbReference>
<organism evidence="9 10">
    <name type="scientific">Lupinus luteus</name>
    <name type="common">European yellow lupine</name>
    <dbReference type="NCBI Taxonomy" id="3873"/>
    <lineage>
        <taxon>Eukaryota</taxon>
        <taxon>Viridiplantae</taxon>
        <taxon>Streptophyta</taxon>
        <taxon>Embryophyta</taxon>
        <taxon>Tracheophyta</taxon>
        <taxon>Spermatophyta</taxon>
        <taxon>Magnoliopsida</taxon>
        <taxon>eudicotyledons</taxon>
        <taxon>Gunneridae</taxon>
        <taxon>Pentapetalae</taxon>
        <taxon>rosids</taxon>
        <taxon>fabids</taxon>
        <taxon>Fabales</taxon>
        <taxon>Fabaceae</taxon>
        <taxon>Papilionoideae</taxon>
        <taxon>50 kb inversion clade</taxon>
        <taxon>genistoids sensu lato</taxon>
        <taxon>core genistoids</taxon>
        <taxon>Genisteae</taxon>
        <taxon>Lupinus</taxon>
    </lineage>
</organism>
<dbReference type="AlphaFoldDB" id="A0AAV1Y245"/>
<keyword evidence="5" id="KW-0804">Transcription</keyword>
<feature type="compositionally biased region" description="Polar residues" evidence="7">
    <location>
        <begin position="742"/>
        <end position="752"/>
    </location>
</feature>
<sequence>MDEDKNKNKNKNNNDNRNERILCYDSKGGDFPAKRSIAERRGFSYNATKIDTSLYRSITTQTSSSSSPLASSPAAGGSPHLAISSGCCISPTSLLDSPIMLSNSQAIPSPTTGTFTQQPLFTNQGSTVTYEQQRKLDDVPIATDAVSSIKSKNTHDDPNSLPHYSASLNKVSIKYNTIKGRNSDYQQHVQVQTSLDFKCKTDFPKGHDLDVKIVDDAIPNNGDIPMFDSEEHSDESTQPKIASHVDDIEGVRNEISHGTGMVRSSEDGYNWRKYGQKQVKGSEYPRSYYKCTQPNCQVKKKVERSHDGQITEIIYRGDHNHTKLQPCRRASALPNEGMLYTGEANESSVNVDGELVWKSIQSGVRDAKHGMDWKADGQEKASSTSAVPEVSDPISTNKAKSLCMLEAEETPEQSSTLASHDDDEDEATQTPVSLEDGVEDDESESKRRKKESQLVESNLSSRAVREPRVVIQIESEIDILDDGYRWRKYGQKVVKGNPNPRSYYKCTSAGCSVRKHVERASHDLKYVITTYEGKHNHEVPTARNNNQISSSDGHLPPSGANAQMALTLTGNGTIPKPETQVQSLASHFDRKHEISNEFLRSNLVGSFNSEMKFGHPSMYQMKYSPLNNPMPYGSYGLNYDRRATPPQAGSLTSVFPDFSMPLLPLSLPSSGNFSLTGINFNRVKPMDSTYQSFHSGQQVMEIDTEFQRPKQEQKDETVYGTCLSMVDHANASLPSSSASPSIHQSVMHNFPS</sequence>
<keyword evidence="2" id="KW-0677">Repeat</keyword>